<dbReference type="InterPro" id="IPR009003">
    <property type="entry name" value="Peptidase_S1_PA"/>
</dbReference>
<feature type="domain" description="Peptidase S1" evidence="2">
    <location>
        <begin position="1"/>
        <end position="159"/>
    </location>
</feature>
<keyword evidence="4" id="KW-1185">Reference proteome</keyword>
<organism evidence="3 4">
    <name type="scientific">Pleurodeles waltl</name>
    <name type="common">Iberian ribbed newt</name>
    <dbReference type="NCBI Taxonomy" id="8319"/>
    <lineage>
        <taxon>Eukaryota</taxon>
        <taxon>Metazoa</taxon>
        <taxon>Chordata</taxon>
        <taxon>Craniata</taxon>
        <taxon>Vertebrata</taxon>
        <taxon>Euteleostomi</taxon>
        <taxon>Amphibia</taxon>
        <taxon>Batrachia</taxon>
        <taxon>Caudata</taxon>
        <taxon>Salamandroidea</taxon>
        <taxon>Salamandridae</taxon>
        <taxon>Pleurodelinae</taxon>
        <taxon>Pleurodeles</taxon>
    </lineage>
</organism>
<dbReference type="EMBL" id="JANPWB010000011">
    <property type="protein sequence ID" value="KAJ1125858.1"/>
    <property type="molecule type" value="Genomic_DNA"/>
</dbReference>
<comment type="caution">
    <text evidence="3">The sequence shown here is derived from an EMBL/GenBank/DDBJ whole genome shotgun (WGS) entry which is preliminary data.</text>
</comment>
<keyword evidence="1" id="KW-1015">Disulfide bond</keyword>
<dbReference type="PANTHER" id="PTHR24253">
    <property type="entry name" value="TRANSMEMBRANE PROTEASE SERINE"/>
    <property type="match status" value="1"/>
</dbReference>
<dbReference type="PANTHER" id="PTHR24253:SF170">
    <property type="entry name" value="PEPTIDASE S1 DOMAIN-CONTAINING PROTEIN"/>
    <property type="match status" value="1"/>
</dbReference>
<evidence type="ECO:0000313" key="3">
    <source>
        <dbReference type="EMBL" id="KAJ1125858.1"/>
    </source>
</evidence>
<dbReference type="GO" id="GO:0006508">
    <property type="term" value="P:proteolysis"/>
    <property type="evidence" value="ECO:0007669"/>
    <property type="project" value="InterPro"/>
</dbReference>
<dbReference type="PROSITE" id="PS50240">
    <property type="entry name" value="TRYPSIN_DOM"/>
    <property type="match status" value="1"/>
</dbReference>
<dbReference type="Proteomes" id="UP001066276">
    <property type="component" value="Chromosome 7"/>
</dbReference>
<dbReference type="Gene3D" id="2.40.10.10">
    <property type="entry name" value="Trypsin-like serine proteases"/>
    <property type="match status" value="1"/>
</dbReference>
<evidence type="ECO:0000256" key="1">
    <source>
        <dbReference type="ARBA" id="ARBA00023157"/>
    </source>
</evidence>
<protein>
    <recommendedName>
        <fullName evidence="2">Peptidase S1 domain-containing protein</fullName>
    </recommendedName>
</protein>
<dbReference type="CDD" id="cd00190">
    <property type="entry name" value="Tryp_SPc"/>
    <property type="match status" value="1"/>
</dbReference>
<dbReference type="InterPro" id="IPR043504">
    <property type="entry name" value="Peptidase_S1_PA_chymotrypsin"/>
</dbReference>
<dbReference type="InterPro" id="IPR001254">
    <property type="entry name" value="Trypsin_dom"/>
</dbReference>
<evidence type="ECO:0000259" key="2">
    <source>
        <dbReference type="PROSITE" id="PS50240"/>
    </source>
</evidence>
<dbReference type="SMART" id="SM00020">
    <property type="entry name" value="Tryp_SPc"/>
    <property type="match status" value="1"/>
</dbReference>
<proteinExistence type="predicted"/>
<dbReference type="Pfam" id="PF00089">
    <property type="entry name" value="Trypsin"/>
    <property type="match status" value="1"/>
</dbReference>
<name>A0AAV7PC12_PLEWA</name>
<sequence>MAKKYYPSRTYDSPKDFHVVSGLHQLNQWHQEGSRSVVKHVILNPRFLGTPGGGDIALLKLETPLTFTSRVLPVCLPDSSVQFEAGMECWVTGWGSIAEHVPLPSPRTLQELMVPLVDRQVCNDLYHGGPLPKPKNWIIKSDMMCAGFVAGGRDACQFT</sequence>
<dbReference type="GO" id="GO:0004252">
    <property type="term" value="F:serine-type endopeptidase activity"/>
    <property type="evidence" value="ECO:0007669"/>
    <property type="project" value="InterPro"/>
</dbReference>
<accession>A0AAV7PC12</accession>
<gene>
    <name evidence="3" type="ORF">NDU88_004274</name>
</gene>
<evidence type="ECO:0000313" key="4">
    <source>
        <dbReference type="Proteomes" id="UP001066276"/>
    </source>
</evidence>
<dbReference type="AlphaFoldDB" id="A0AAV7PC12"/>
<dbReference type="SUPFAM" id="SSF50494">
    <property type="entry name" value="Trypsin-like serine proteases"/>
    <property type="match status" value="1"/>
</dbReference>
<reference evidence="3" key="1">
    <citation type="journal article" date="2022" name="bioRxiv">
        <title>Sequencing and chromosome-scale assembly of the giantPleurodeles waltlgenome.</title>
        <authorList>
            <person name="Brown T."/>
            <person name="Elewa A."/>
            <person name="Iarovenko S."/>
            <person name="Subramanian E."/>
            <person name="Araus A.J."/>
            <person name="Petzold A."/>
            <person name="Susuki M."/>
            <person name="Suzuki K.-i.T."/>
            <person name="Hayashi T."/>
            <person name="Toyoda A."/>
            <person name="Oliveira C."/>
            <person name="Osipova E."/>
            <person name="Leigh N.D."/>
            <person name="Simon A."/>
            <person name="Yun M.H."/>
        </authorList>
    </citation>
    <scope>NUCLEOTIDE SEQUENCE</scope>
    <source>
        <strain evidence="3">20211129_DDA</strain>
        <tissue evidence="3">Liver</tissue>
    </source>
</reference>